<evidence type="ECO:0000313" key="7">
    <source>
        <dbReference type="Proteomes" id="UP000636479"/>
    </source>
</evidence>
<dbReference type="OrthoDB" id="432970at2759"/>
<dbReference type="PANTHER" id="PTHR28069">
    <property type="entry name" value="GH20023P"/>
    <property type="match status" value="1"/>
</dbReference>
<keyword evidence="1" id="KW-0479">Metal-binding</keyword>
<dbReference type="AlphaFoldDB" id="A0A8H6VUL1"/>
<comment type="caution">
    <text evidence="6">The sequence shown here is derived from an EMBL/GenBank/DDBJ whole genome shotgun (WGS) entry which is preliminary data.</text>
</comment>
<keyword evidence="7" id="KW-1185">Reference proteome</keyword>
<sequence>MAEKPVVRNCSRTQAAGLICVCANAWGTTLSRCSKCKRVYYCSSACQTRDWPHHKTECKVLRRVNKYDADKGHTLSDPSLRLAYHVAEEQARCRVISDSLGPSPYSQNPPLITYGMKCQVCFRTPFHDINAVEFTPCPTCKLAWWCSPECASAFSKTAHTKQHCEDLACVGATDSVYSAYIHSRKKGLHPIVLRELEMTQPVYIPPSSLTGWADYRKRVFPRFALAADFTAREFSHVHPQATRAVEMLATEPTSLIVTLLRGLEIALPDLPTRKSLCIHFVGSSLLEISSQAMNEELLHYLPHLKSLKMVYVGPGVASMSEGQPEHTNLACNACTGRRRLRFSILRDATYHDFAQTSTFSTHTPDLIAGFHTGMGEVDTDSWRTSVSLILAKKIPALFTTYSLPEAMHDTILLRSLGAVFVKELERNIWRGEIPHPREQQDLVAMEASHYTNNYFFIVRGSSNTA</sequence>
<dbReference type="GeneID" id="59352036"/>
<evidence type="ECO:0000256" key="1">
    <source>
        <dbReference type="ARBA" id="ARBA00022723"/>
    </source>
</evidence>
<dbReference type="EMBL" id="JACAZF010000014">
    <property type="protein sequence ID" value="KAF7290658.1"/>
    <property type="molecule type" value="Genomic_DNA"/>
</dbReference>
<dbReference type="Gene3D" id="6.10.140.2220">
    <property type="match status" value="1"/>
</dbReference>
<dbReference type="PROSITE" id="PS50865">
    <property type="entry name" value="ZF_MYND_2"/>
    <property type="match status" value="1"/>
</dbReference>
<evidence type="ECO:0000313" key="6">
    <source>
        <dbReference type="EMBL" id="KAF7290658.1"/>
    </source>
</evidence>
<accession>A0A8H6VUL1</accession>
<dbReference type="PANTHER" id="PTHR28069:SF2">
    <property type="entry name" value="GH20023P"/>
    <property type="match status" value="1"/>
</dbReference>
<dbReference type="Proteomes" id="UP000636479">
    <property type="component" value="Unassembled WGS sequence"/>
</dbReference>
<proteinExistence type="predicted"/>
<name>A0A8H6VUL1_9AGAR</name>
<evidence type="ECO:0000256" key="2">
    <source>
        <dbReference type="ARBA" id="ARBA00022771"/>
    </source>
</evidence>
<feature type="domain" description="MYND-type" evidence="5">
    <location>
        <begin position="7"/>
        <end position="58"/>
    </location>
</feature>
<evidence type="ECO:0000259" key="5">
    <source>
        <dbReference type="PROSITE" id="PS50865"/>
    </source>
</evidence>
<evidence type="ECO:0000256" key="3">
    <source>
        <dbReference type="ARBA" id="ARBA00022833"/>
    </source>
</evidence>
<gene>
    <name evidence="6" type="ORF">MIND_01306100</name>
</gene>
<protein>
    <submittedName>
        <fullName evidence="6">MYND-type domain-containing protein</fullName>
    </submittedName>
</protein>
<keyword evidence="3" id="KW-0862">Zinc</keyword>
<evidence type="ECO:0000256" key="4">
    <source>
        <dbReference type="PROSITE-ProRule" id="PRU00134"/>
    </source>
</evidence>
<dbReference type="InterPro" id="IPR046824">
    <property type="entry name" value="Mss51-like_C"/>
</dbReference>
<dbReference type="Pfam" id="PF01753">
    <property type="entry name" value="zf-MYND"/>
    <property type="match status" value="1"/>
</dbReference>
<dbReference type="Pfam" id="PF20179">
    <property type="entry name" value="MSS51_C"/>
    <property type="match status" value="1"/>
</dbReference>
<dbReference type="GO" id="GO:0008270">
    <property type="term" value="F:zinc ion binding"/>
    <property type="evidence" value="ECO:0007669"/>
    <property type="project" value="UniProtKB-KW"/>
</dbReference>
<reference evidence="6" key="1">
    <citation type="submission" date="2020-05" db="EMBL/GenBank/DDBJ databases">
        <title>Mycena genomes resolve the evolution of fungal bioluminescence.</title>
        <authorList>
            <person name="Tsai I.J."/>
        </authorList>
    </citation>
    <scope>NUCLEOTIDE SEQUENCE</scope>
    <source>
        <strain evidence="6">171206Taipei</strain>
    </source>
</reference>
<organism evidence="6 7">
    <name type="scientific">Mycena indigotica</name>
    <dbReference type="NCBI Taxonomy" id="2126181"/>
    <lineage>
        <taxon>Eukaryota</taxon>
        <taxon>Fungi</taxon>
        <taxon>Dikarya</taxon>
        <taxon>Basidiomycota</taxon>
        <taxon>Agaricomycotina</taxon>
        <taxon>Agaricomycetes</taxon>
        <taxon>Agaricomycetidae</taxon>
        <taxon>Agaricales</taxon>
        <taxon>Marasmiineae</taxon>
        <taxon>Mycenaceae</taxon>
        <taxon>Mycena</taxon>
    </lineage>
</organism>
<dbReference type="RefSeq" id="XP_037214018.1">
    <property type="nucleotide sequence ID" value="XM_037369520.1"/>
</dbReference>
<dbReference type="InterPro" id="IPR002893">
    <property type="entry name" value="Znf_MYND"/>
</dbReference>
<keyword evidence="2 4" id="KW-0863">Zinc-finger</keyword>
<dbReference type="SUPFAM" id="SSF144232">
    <property type="entry name" value="HIT/MYND zinc finger-like"/>
    <property type="match status" value="1"/>
</dbReference>